<evidence type="ECO:0000313" key="1">
    <source>
        <dbReference type="EMBL" id="CAC5362886.1"/>
    </source>
</evidence>
<gene>
    <name evidence="1" type="ORF">MCOR_4501</name>
</gene>
<name>A0A6J8A8J5_MYTCO</name>
<proteinExistence type="predicted"/>
<evidence type="ECO:0000313" key="2">
    <source>
        <dbReference type="Proteomes" id="UP000507470"/>
    </source>
</evidence>
<sequence>MSVFLQNLTNGLRHFVNTYRLEDKSNVPSVFDIFYQQVICTSTTASDRNLCEENELMYRFILARNVGPFKVFNLLLQAMEGQMHKLSKAFSWYLLRSIMKNSSISDFLGEMKDIWPGFFCRCSKHKKGHSAICSKEPVIVVDADEYLEGLPEEMCGIPVIQSAYYLTTENPDDKSETFFEDNYNSTNMPTLSGENAQELFMRHTKLTLLYISITQPWCVRLCCQAKGIIPMGEQHLPVAVCSMKTKVLHGNISFLQKMHVGNKIGPSTKTSWGTLGGFVQRNGRDAFVRTLFMTESCFYVEANEKKNEEEVEVKCYFNGEANVFICGCVIDDKFKYDAPKKTSVDAAVVVLDRSTSLLDKDEIVQIIDSHGNQSHPATFLGMTSAYLNDNYISHKIEKGEMKARLVGAKSGYFERNVKYEDYDADKQTFKDGLEQGVVPQWADLAQQLEKVRERNEKPLHVATDVHFQTTLIPKLDEMTKHDRHFVRFYNQLLMENFSFESGDSGTCIYIVEDKSFTRADNQSNPTGCIGMAIANYIDVRDKDKKIIVTPMKAILDILGLI</sequence>
<dbReference type="EMBL" id="CACVKT020000776">
    <property type="protein sequence ID" value="CAC5362886.1"/>
    <property type="molecule type" value="Genomic_DNA"/>
</dbReference>
<protein>
    <submittedName>
        <fullName evidence="1">Uncharacterized protein</fullName>
    </submittedName>
</protein>
<dbReference type="AlphaFoldDB" id="A0A6J8A8J5"/>
<reference evidence="1 2" key="1">
    <citation type="submission" date="2020-06" db="EMBL/GenBank/DDBJ databases">
        <authorList>
            <person name="Li R."/>
            <person name="Bekaert M."/>
        </authorList>
    </citation>
    <scope>NUCLEOTIDE SEQUENCE [LARGE SCALE GENOMIC DNA]</scope>
    <source>
        <strain evidence="2">wild</strain>
    </source>
</reference>
<dbReference type="Proteomes" id="UP000507470">
    <property type="component" value="Unassembled WGS sequence"/>
</dbReference>
<accession>A0A6J8A8J5</accession>
<keyword evidence="2" id="KW-1185">Reference proteome</keyword>
<organism evidence="1 2">
    <name type="scientific">Mytilus coruscus</name>
    <name type="common">Sea mussel</name>
    <dbReference type="NCBI Taxonomy" id="42192"/>
    <lineage>
        <taxon>Eukaryota</taxon>
        <taxon>Metazoa</taxon>
        <taxon>Spiralia</taxon>
        <taxon>Lophotrochozoa</taxon>
        <taxon>Mollusca</taxon>
        <taxon>Bivalvia</taxon>
        <taxon>Autobranchia</taxon>
        <taxon>Pteriomorphia</taxon>
        <taxon>Mytilida</taxon>
        <taxon>Mytiloidea</taxon>
        <taxon>Mytilidae</taxon>
        <taxon>Mytilinae</taxon>
        <taxon>Mytilus</taxon>
    </lineage>
</organism>
<dbReference type="OrthoDB" id="6124298at2759"/>